<keyword evidence="1" id="KW-0812">Transmembrane</keyword>
<feature type="transmembrane region" description="Helical" evidence="1">
    <location>
        <begin position="233"/>
        <end position="258"/>
    </location>
</feature>
<accession>A0A813ELA2</accession>
<protein>
    <recommendedName>
        <fullName evidence="4">TLC domain-containing protein</fullName>
    </recommendedName>
</protein>
<evidence type="ECO:0000256" key="1">
    <source>
        <dbReference type="SAM" id="Phobius"/>
    </source>
</evidence>
<keyword evidence="1" id="KW-0472">Membrane</keyword>
<feature type="transmembrane region" description="Helical" evidence="1">
    <location>
        <begin position="190"/>
        <end position="212"/>
    </location>
</feature>
<feature type="transmembrane region" description="Helical" evidence="1">
    <location>
        <begin position="103"/>
        <end position="128"/>
    </location>
</feature>
<dbReference type="EMBL" id="CAJNNV010013172">
    <property type="protein sequence ID" value="CAE8601433.1"/>
    <property type="molecule type" value="Genomic_DNA"/>
</dbReference>
<comment type="caution">
    <text evidence="2">The sequence shown here is derived from an EMBL/GenBank/DDBJ whole genome shotgun (WGS) entry which is preliminary data.</text>
</comment>
<keyword evidence="3" id="KW-1185">Reference proteome</keyword>
<reference evidence="2" key="1">
    <citation type="submission" date="2021-02" db="EMBL/GenBank/DDBJ databases">
        <authorList>
            <person name="Dougan E. K."/>
            <person name="Rhodes N."/>
            <person name="Thang M."/>
            <person name="Chan C."/>
        </authorList>
    </citation>
    <scope>NUCLEOTIDE SEQUENCE</scope>
</reference>
<dbReference type="AlphaFoldDB" id="A0A813ELA2"/>
<dbReference type="Proteomes" id="UP000654075">
    <property type="component" value="Unassembled WGS sequence"/>
</dbReference>
<organism evidence="2 3">
    <name type="scientific">Polarella glacialis</name>
    <name type="common">Dinoflagellate</name>
    <dbReference type="NCBI Taxonomy" id="89957"/>
    <lineage>
        <taxon>Eukaryota</taxon>
        <taxon>Sar</taxon>
        <taxon>Alveolata</taxon>
        <taxon>Dinophyceae</taxon>
        <taxon>Suessiales</taxon>
        <taxon>Suessiaceae</taxon>
        <taxon>Polarella</taxon>
    </lineage>
</organism>
<feature type="transmembrane region" description="Helical" evidence="1">
    <location>
        <begin position="63"/>
        <end position="83"/>
    </location>
</feature>
<sequence length="308" mass="33801">ASQLRNSLGATAIEEAAVAEATWAVRFVLRRTDLCNLRSKASEHAKDGRSMGRSVISKSDRSVPAGILGGLANVIIFALGRRIKRNAGSSYIFLFEKILGCEVWAYSVSMALQAIIYPSCMFVAWMSWSVDSFQPQMGRASAFAVRLFLYCLFGYLARDLPLCDDKQMQAHHVSCMLGVLVALRSEEGGIAAALGIFYLECGSFLYNFWIIDSTMRDVTWLSWPRGSGRSGETLVHLLFKVGFTATNIIGAQMLAIAVAANADHTGTAAFYALFGLPLLFMRQRECLRLEKPGSAMQSAKQPPSKQLD</sequence>
<gene>
    <name evidence="2" type="ORF">PGLA1383_LOCUS19726</name>
</gene>
<evidence type="ECO:0008006" key="4">
    <source>
        <dbReference type="Google" id="ProtNLM"/>
    </source>
</evidence>
<name>A0A813ELA2_POLGL</name>
<evidence type="ECO:0000313" key="2">
    <source>
        <dbReference type="EMBL" id="CAE8601433.1"/>
    </source>
</evidence>
<feature type="non-terminal residue" evidence="2">
    <location>
        <position position="1"/>
    </location>
</feature>
<proteinExistence type="predicted"/>
<keyword evidence="1" id="KW-1133">Transmembrane helix</keyword>
<feature type="transmembrane region" description="Helical" evidence="1">
    <location>
        <begin position="264"/>
        <end position="281"/>
    </location>
</feature>
<evidence type="ECO:0000313" key="3">
    <source>
        <dbReference type="Proteomes" id="UP000654075"/>
    </source>
</evidence>